<proteinExistence type="predicted"/>
<evidence type="ECO:0000256" key="1">
    <source>
        <dbReference type="SAM" id="MobiDB-lite"/>
    </source>
</evidence>
<feature type="region of interest" description="Disordered" evidence="1">
    <location>
        <begin position="22"/>
        <end position="50"/>
    </location>
</feature>
<organism evidence="3 4">
    <name type="scientific">Cyclotella atomus</name>
    <dbReference type="NCBI Taxonomy" id="382360"/>
    <lineage>
        <taxon>Eukaryota</taxon>
        <taxon>Sar</taxon>
        <taxon>Stramenopiles</taxon>
        <taxon>Ochrophyta</taxon>
        <taxon>Bacillariophyta</taxon>
        <taxon>Coscinodiscophyceae</taxon>
        <taxon>Thalassiosirophycidae</taxon>
        <taxon>Stephanodiscales</taxon>
        <taxon>Stephanodiscaceae</taxon>
        <taxon>Cyclotella</taxon>
    </lineage>
</organism>
<reference evidence="3 4" key="1">
    <citation type="submission" date="2024-10" db="EMBL/GenBank/DDBJ databases">
        <title>Updated reference genomes for cyclostephanoid diatoms.</title>
        <authorList>
            <person name="Roberts W.R."/>
            <person name="Alverson A.J."/>
        </authorList>
    </citation>
    <scope>NUCLEOTIDE SEQUENCE [LARGE SCALE GENOMIC DNA]</scope>
    <source>
        <strain evidence="3 4">AJA010-31</strain>
    </source>
</reference>
<feature type="transmembrane region" description="Helical" evidence="2">
    <location>
        <begin position="77"/>
        <end position="98"/>
    </location>
</feature>
<protein>
    <submittedName>
        <fullName evidence="3">Uncharacterized protein</fullName>
    </submittedName>
</protein>
<comment type="caution">
    <text evidence="3">The sequence shown here is derived from an EMBL/GenBank/DDBJ whole genome shotgun (WGS) entry which is preliminary data.</text>
</comment>
<accession>A0ABD3NJE6</accession>
<dbReference type="Proteomes" id="UP001530400">
    <property type="component" value="Unassembled WGS sequence"/>
</dbReference>
<feature type="compositionally biased region" description="Basic and acidic residues" evidence="1">
    <location>
        <begin position="115"/>
        <end position="126"/>
    </location>
</feature>
<sequence>MDKKIRLNNYYQSNFNLQYKPMSTRRGSVDRGDRRRRRNDCIDERSEYEEPMSTTFEHRERCLPVNPLDEPEGIYGAFYKLIYAFVYAILSFIMAPVIKSSSRSRRSHRQSCGKPPEHNGHERHNEFQQVEEGYSKPHYCEADSLAHQSIIRETPSKKAVQFTSQRKTYRPPLGRIHLNKSSNSSVSSGSTTTTTTSSSSPESTQTGGFGHFPSSYTVHSSLDRILAVSTPRTTHSSYFVGKY</sequence>
<keyword evidence="2" id="KW-0812">Transmembrane</keyword>
<keyword evidence="2" id="KW-1133">Transmembrane helix</keyword>
<feature type="region of interest" description="Disordered" evidence="1">
    <location>
        <begin position="103"/>
        <end position="128"/>
    </location>
</feature>
<keyword evidence="2" id="KW-0472">Membrane</keyword>
<name>A0ABD3NJE6_9STRA</name>
<evidence type="ECO:0000313" key="3">
    <source>
        <dbReference type="EMBL" id="KAL3775649.1"/>
    </source>
</evidence>
<evidence type="ECO:0000256" key="2">
    <source>
        <dbReference type="SAM" id="Phobius"/>
    </source>
</evidence>
<feature type="region of interest" description="Disordered" evidence="1">
    <location>
        <begin position="155"/>
        <end position="211"/>
    </location>
</feature>
<keyword evidence="4" id="KW-1185">Reference proteome</keyword>
<feature type="compositionally biased region" description="Basic and acidic residues" evidence="1">
    <location>
        <begin position="27"/>
        <end position="45"/>
    </location>
</feature>
<dbReference type="EMBL" id="JALLPJ020001144">
    <property type="protein sequence ID" value="KAL3775649.1"/>
    <property type="molecule type" value="Genomic_DNA"/>
</dbReference>
<feature type="compositionally biased region" description="Low complexity" evidence="1">
    <location>
        <begin position="181"/>
        <end position="206"/>
    </location>
</feature>
<evidence type="ECO:0000313" key="4">
    <source>
        <dbReference type="Proteomes" id="UP001530400"/>
    </source>
</evidence>
<dbReference type="AlphaFoldDB" id="A0ABD3NJE6"/>
<gene>
    <name evidence="3" type="ORF">ACHAWO_000718</name>
</gene>